<gene>
    <name evidence="7" type="ORF">NEOLI_001847</name>
</gene>
<feature type="region of interest" description="Disordered" evidence="4">
    <location>
        <begin position="181"/>
        <end position="249"/>
    </location>
</feature>
<dbReference type="Pfam" id="PF15459">
    <property type="entry name" value="RRP14"/>
    <property type="match status" value="1"/>
</dbReference>
<evidence type="ECO:0000313" key="7">
    <source>
        <dbReference type="EMBL" id="OLL22502.1"/>
    </source>
</evidence>
<evidence type="ECO:0000259" key="5">
    <source>
        <dbReference type="Pfam" id="PF04935"/>
    </source>
</evidence>
<dbReference type="EMBL" id="LXFE01003117">
    <property type="protein sequence ID" value="OLL22502.1"/>
    <property type="molecule type" value="Genomic_DNA"/>
</dbReference>
<proteinExistence type="inferred from homology"/>
<dbReference type="InterPro" id="IPR029188">
    <property type="entry name" value="Rrp14_N"/>
</dbReference>
<accession>A0A1U7LIX7</accession>
<feature type="compositionally biased region" description="Basic and acidic residues" evidence="4">
    <location>
        <begin position="69"/>
        <end position="84"/>
    </location>
</feature>
<dbReference type="Pfam" id="PF04935">
    <property type="entry name" value="SURF6"/>
    <property type="match status" value="1"/>
</dbReference>
<feature type="compositionally biased region" description="Basic residues" evidence="4">
    <location>
        <begin position="358"/>
        <end position="367"/>
    </location>
</feature>
<evidence type="ECO:0000256" key="2">
    <source>
        <dbReference type="ARBA" id="ARBA00005904"/>
    </source>
</evidence>
<sequence>MEGENSLLERLKSHNNAFESLLALIPGKLYHHEESSTQWNKKKQTKDEAKRAKRAKLDPDSSRTAADIQNEKALRAQQQHKSEPEPEPTTTQKASKKPKIEGKKPKQKPKAKFPEETAQKFVSSDGQNGISSSDNFEDLTLEKESPETSPNVSPEKQTDDKISKQSCSTISELKAKLHSRIKELRANRKAPGSGVDGAPKNRDAILEARRKKKEARREKLMTTKTVKDRESEIKDEPEVTEPSQTSLNGGLAFSRVTFGNDEEFDVVSGGFKKLKKRKAIDVAGALKHAETKKLRLQGMDDVKRSHIEQSDSWHKALLQVRGEKVRDDEKLLKKAIKRQEKQKKKSEKEWSERIESVRHKKEQKQKKRETNIQARKDLKKTKGSKKKRPGFEGSIRAKKRK</sequence>
<organism evidence="7 8">
    <name type="scientific">Neolecta irregularis (strain DAH-3)</name>
    <dbReference type="NCBI Taxonomy" id="1198029"/>
    <lineage>
        <taxon>Eukaryota</taxon>
        <taxon>Fungi</taxon>
        <taxon>Dikarya</taxon>
        <taxon>Ascomycota</taxon>
        <taxon>Taphrinomycotina</taxon>
        <taxon>Neolectales</taxon>
        <taxon>Neolectaceae</taxon>
        <taxon>Neolecta</taxon>
    </lineage>
</organism>
<dbReference type="PANTHER" id="PTHR14369:SF0">
    <property type="entry name" value="SURFEIT LOCUS PROTEIN 6"/>
    <property type="match status" value="1"/>
</dbReference>
<dbReference type="OrthoDB" id="444809at2759"/>
<evidence type="ECO:0000313" key="8">
    <source>
        <dbReference type="Proteomes" id="UP000186594"/>
    </source>
</evidence>
<protein>
    <submittedName>
        <fullName evidence="7">Ribosomal RNA-processing protein 14</fullName>
    </submittedName>
</protein>
<feature type="compositionally biased region" description="Basic and acidic residues" evidence="4">
    <location>
        <begin position="346"/>
        <end position="357"/>
    </location>
</feature>
<feature type="domain" description="Ribosomal RNA-processing protein 14/surfeit locus protein 6 C-terminal" evidence="5">
    <location>
        <begin position="207"/>
        <end position="385"/>
    </location>
</feature>
<evidence type="ECO:0000259" key="6">
    <source>
        <dbReference type="Pfam" id="PF15459"/>
    </source>
</evidence>
<comment type="similarity">
    <text evidence="2">Belongs to the SURF6 family.</text>
</comment>
<dbReference type="PANTHER" id="PTHR14369">
    <property type="entry name" value="SURFEIT LOCUS PROTEIN 6"/>
    <property type="match status" value="1"/>
</dbReference>
<feature type="region of interest" description="Disordered" evidence="4">
    <location>
        <begin position="337"/>
        <end position="401"/>
    </location>
</feature>
<evidence type="ECO:0000256" key="4">
    <source>
        <dbReference type="SAM" id="MobiDB-lite"/>
    </source>
</evidence>
<keyword evidence="8" id="KW-1185">Reference proteome</keyword>
<feature type="compositionally biased region" description="Basic and acidic residues" evidence="4">
    <location>
        <begin position="215"/>
        <end position="237"/>
    </location>
</feature>
<feature type="region of interest" description="Disordered" evidence="4">
    <location>
        <begin position="32"/>
        <end position="169"/>
    </location>
</feature>
<keyword evidence="3" id="KW-0539">Nucleus</keyword>
<dbReference type="InterPro" id="IPR029190">
    <property type="entry name" value="Rrp14/SURF6_C"/>
</dbReference>
<reference evidence="7 8" key="1">
    <citation type="submission" date="2016-04" db="EMBL/GenBank/DDBJ databases">
        <title>Evolutionary innovation and constraint leading to complex multicellularity in the Ascomycota.</title>
        <authorList>
            <person name="Cisse O."/>
            <person name="Nguyen A."/>
            <person name="Hewitt D.A."/>
            <person name="Jedd G."/>
            <person name="Stajich J.E."/>
        </authorList>
    </citation>
    <scope>NUCLEOTIDE SEQUENCE [LARGE SCALE GENOMIC DNA]</scope>
    <source>
        <strain evidence="7 8">DAH-3</strain>
    </source>
</reference>
<dbReference type="GO" id="GO:0003677">
    <property type="term" value="F:DNA binding"/>
    <property type="evidence" value="ECO:0007669"/>
    <property type="project" value="TreeGrafter"/>
</dbReference>
<dbReference type="GO" id="GO:0005730">
    <property type="term" value="C:nucleolus"/>
    <property type="evidence" value="ECO:0007669"/>
    <property type="project" value="EnsemblFungi"/>
</dbReference>
<dbReference type="GO" id="GO:0042274">
    <property type="term" value="P:ribosomal small subunit biogenesis"/>
    <property type="evidence" value="ECO:0007669"/>
    <property type="project" value="EnsemblFungi"/>
</dbReference>
<dbReference type="Proteomes" id="UP000186594">
    <property type="component" value="Unassembled WGS sequence"/>
</dbReference>
<dbReference type="GO" id="GO:0042273">
    <property type="term" value="P:ribosomal large subunit biogenesis"/>
    <property type="evidence" value="ECO:0007669"/>
    <property type="project" value="EnsemblFungi"/>
</dbReference>
<evidence type="ECO:0000256" key="1">
    <source>
        <dbReference type="ARBA" id="ARBA00004123"/>
    </source>
</evidence>
<feature type="domain" description="Ribosomal RNA-processing protein 14 N-terminal" evidence="6">
    <location>
        <begin position="10"/>
        <end position="60"/>
    </location>
</feature>
<dbReference type="AlphaFoldDB" id="A0A1U7LIX7"/>
<comment type="subcellular location">
    <subcellularLocation>
        <location evidence="1">Nucleus</location>
    </subcellularLocation>
</comment>
<name>A0A1U7LIX7_NEOID</name>
<dbReference type="InterPro" id="IPR007019">
    <property type="entry name" value="SURF6"/>
</dbReference>
<feature type="compositionally biased region" description="Basic residues" evidence="4">
    <location>
        <begin position="377"/>
        <end position="388"/>
    </location>
</feature>
<dbReference type="STRING" id="1198029.A0A1U7LIX7"/>
<dbReference type="GO" id="GO:0003723">
    <property type="term" value="F:RNA binding"/>
    <property type="evidence" value="ECO:0007669"/>
    <property type="project" value="TreeGrafter"/>
</dbReference>
<dbReference type="OMA" id="QKKRTDN"/>
<evidence type="ECO:0000256" key="3">
    <source>
        <dbReference type="ARBA" id="ARBA00023242"/>
    </source>
</evidence>
<comment type="caution">
    <text evidence="7">The sequence shown here is derived from an EMBL/GenBank/DDBJ whole genome shotgun (WGS) entry which is preliminary data.</text>
</comment>
<feature type="compositionally biased region" description="Basic and acidic residues" evidence="4">
    <location>
        <begin position="45"/>
        <end position="61"/>
    </location>
</feature>
<feature type="compositionally biased region" description="Polar residues" evidence="4">
    <location>
        <begin position="120"/>
        <end position="134"/>
    </location>
</feature>
<feature type="compositionally biased region" description="Basic and acidic residues" evidence="4">
    <location>
        <begin position="199"/>
        <end position="208"/>
    </location>
</feature>